<dbReference type="RefSeq" id="WP_066788128.1">
    <property type="nucleotide sequence ID" value="NZ_CP014806.1"/>
</dbReference>
<dbReference type="STRING" id="241244.ATY39_07710"/>
<evidence type="ECO:0000313" key="2">
    <source>
        <dbReference type="EMBL" id="AMW99361.1"/>
    </source>
</evidence>
<reference evidence="2 3" key="1">
    <citation type="journal article" date="2016" name="Genome Announc.">
        <title>Whole-Genome Sequence of Rummeliibacillus stabekisii Strain PP9 Isolated from Antarctic Soil.</title>
        <authorList>
            <person name="da Mota F.F."/>
            <person name="Vollu R.E."/>
            <person name="Jurelevicius D."/>
            <person name="Seldin L."/>
        </authorList>
    </citation>
    <scope>NUCLEOTIDE SEQUENCE [LARGE SCALE GENOMIC DNA]</scope>
    <source>
        <strain evidence="2 3">PP9</strain>
    </source>
</reference>
<dbReference type="AlphaFoldDB" id="A0A143HDN0"/>
<dbReference type="InterPro" id="IPR018958">
    <property type="entry name" value="Knr4/Smi1-like_dom"/>
</dbReference>
<dbReference type="EMBL" id="CP014806">
    <property type="protein sequence ID" value="AMW99361.1"/>
    <property type="molecule type" value="Genomic_DNA"/>
</dbReference>
<dbReference type="Proteomes" id="UP000076021">
    <property type="component" value="Chromosome"/>
</dbReference>
<proteinExistence type="predicted"/>
<feature type="domain" description="Knr4/Smi1-like" evidence="1">
    <location>
        <begin position="44"/>
        <end position="162"/>
    </location>
</feature>
<organism evidence="2 3">
    <name type="scientific">Rummeliibacillus stabekisii</name>
    <dbReference type="NCBI Taxonomy" id="241244"/>
    <lineage>
        <taxon>Bacteria</taxon>
        <taxon>Bacillati</taxon>
        <taxon>Bacillota</taxon>
        <taxon>Bacilli</taxon>
        <taxon>Bacillales</taxon>
        <taxon>Caryophanaceae</taxon>
        <taxon>Rummeliibacillus</taxon>
    </lineage>
</organism>
<evidence type="ECO:0000313" key="3">
    <source>
        <dbReference type="Proteomes" id="UP000076021"/>
    </source>
</evidence>
<dbReference type="OrthoDB" id="2355620at2"/>
<dbReference type="SUPFAM" id="SSF160631">
    <property type="entry name" value="SMI1/KNR4-like"/>
    <property type="match status" value="1"/>
</dbReference>
<accession>A0A143HDN0</accession>
<dbReference type="Pfam" id="PF09346">
    <property type="entry name" value="SMI1_KNR4"/>
    <property type="match status" value="1"/>
</dbReference>
<sequence>MSEVKKVLENLKNQLDENLTRLDPEGLVGRDGTIIREECIFSPPSNIEEISSLEKELVITIPQDYKDFLLYHDGMTLFKSYLAEFKFFSLNEMRENLLIVQEDCKEFVLELTKNYPIGEFPDIGYIMINNDKVTKESSKGAIYVNHISSEETNESFVSFVENIIDKTGEFFWEDANLPEY</sequence>
<evidence type="ECO:0000259" key="1">
    <source>
        <dbReference type="SMART" id="SM00860"/>
    </source>
</evidence>
<dbReference type="KEGG" id="rst:ATY39_07710"/>
<reference evidence="3" key="2">
    <citation type="submission" date="2016-03" db="EMBL/GenBank/DDBJ databases">
        <authorList>
            <person name="Ploux O."/>
        </authorList>
    </citation>
    <scope>NUCLEOTIDE SEQUENCE [LARGE SCALE GENOMIC DNA]</scope>
    <source>
        <strain evidence="3">PP9</strain>
    </source>
</reference>
<dbReference type="Gene3D" id="3.40.1580.10">
    <property type="entry name" value="SMI1/KNR4-like"/>
    <property type="match status" value="1"/>
</dbReference>
<dbReference type="SMART" id="SM00860">
    <property type="entry name" value="SMI1_KNR4"/>
    <property type="match status" value="1"/>
</dbReference>
<protein>
    <recommendedName>
        <fullName evidence="1">Knr4/Smi1-like domain-containing protein</fullName>
    </recommendedName>
</protein>
<dbReference type="InterPro" id="IPR037883">
    <property type="entry name" value="Knr4/Smi1-like_sf"/>
</dbReference>
<name>A0A143HDN0_9BACL</name>
<gene>
    <name evidence="2" type="ORF">ATY39_07710</name>
</gene>
<keyword evidence="3" id="KW-1185">Reference proteome</keyword>